<gene>
    <name evidence="3" type="ORF">QJS10_CPB11g00994</name>
</gene>
<keyword evidence="2" id="KW-0812">Transmembrane</keyword>
<reference evidence="3" key="2">
    <citation type="submission" date="2023-06" db="EMBL/GenBank/DDBJ databases">
        <authorList>
            <person name="Ma L."/>
            <person name="Liu K.-W."/>
            <person name="Li Z."/>
            <person name="Hsiao Y.-Y."/>
            <person name="Qi Y."/>
            <person name="Fu T."/>
            <person name="Tang G."/>
            <person name="Zhang D."/>
            <person name="Sun W.-H."/>
            <person name="Liu D.-K."/>
            <person name="Li Y."/>
            <person name="Chen G.-Z."/>
            <person name="Liu X.-D."/>
            <person name="Liao X.-Y."/>
            <person name="Jiang Y.-T."/>
            <person name="Yu X."/>
            <person name="Hao Y."/>
            <person name="Huang J."/>
            <person name="Zhao X.-W."/>
            <person name="Ke S."/>
            <person name="Chen Y.-Y."/>
            <person name="Wu W.-L."/>
            <person name="Hsu J.-L."/>
            <person name="Lin Y.-F."/>
            <person name="Huang M.-D."/>
            <person name="Li C.-Y."/>
            <person name="Huang L."/>
            <person name="Wang Z.-W."/>
            <person name="Zhao X."/>
            <person name="Zhong W.-Y."/>
            <person name="Peng D.-H."/>
            <person name="Ahmad S."/>
            <person name="Lan S."/>
            <person name="Zhang J.-S."/>
            <person name="Tsai W.-C."/>
            <person name="Van De Peer Y."/>
            <person name="Liu Z.-J."/>
        </authorList>
    </citation>
    <scope>NUCLEOTIDE SEQUENCE</scope>
    <source>
        <strain evidence="3">CP</strain>
        <tissue evidence="3">Leaves</tissue>
    </source>
</reference>
<keyword evidence="2" id="KW-1133">Transmembrane helix</keyword>
<name>A0AAV9DQW2_ACOCL</name>
<dbReference type="PANTHER" id="PTHR37746">
    <property type="entry name" value="TRANSMEMBRANE PROTEIN"/>
    <property type="match status" value="1"/>
</dbReference>
<keyword evidence="4" id="KW-1185">Reference proteome</keyword>
<evidence type="ECO:0000313" key="4">
    <source>
        <dbReference type="Proteomes" id="UP001180020"/>
    </source>
</evidence>
<sequence length="197" mass="22694">MANPLVSISVASTTLTLLYLPNLLLCFITSPVLLSTSLLLAILLHFGSTQSPKPQQTDPEPQIPKWVDPVLDPQPVFDPKKPPFSEVFVEWSRRGPLEVIYEEYEGEEEDMEDDDEEETEIEREMYRRRFGFESLELCFPDTDTGSSSDGDFPMMDGWESPRDLSFRWEDDKDGLIEIPLETFEEDNLIEIDIAKQR</sequence>
<feature type="coiled-coil region" evidence="1">
    <location>
        <begin position="97"/>
        <end position="124"/>
    </location>
</feature>
<protein>
    <submittedName>
        <fullName evidence="3">Uncharacterized protein</fullName>
    </submittedName>
</protein>
<dbReference type="EMBL" id="JAUJYO010000011">
    <property type="protein sequence ID" value="KAK1303359.1"/>
    <property type="molecule type" value="Genomic_DNA"/>
</dbReference>
<feature type="transmembrane region" description="Helical" evidence="2">
    <location>
        <begin position="20"/>
        <end position="46"/>
    </location>
</feature>
<dbReference type="AlphaFoldDB" id="A0AAV9DQW2"/>
<evidence type="ECO:0000256" key="1">
    <source>
        <dbReference type="SAM" id="Coils"/>
    </source>
</evidence>
<dbReference type="PANTHER" id="PTHR37746:SF1">
    <property type="entry name" value="TRANSMEMBRANE PROTEIN"/>
    <property type="match status" value="1"/>
</dbReference>
<dbReference type="Proteomes" id="UP001180020">
    <property type="component" value="Unassembled WGS sequence"/>
</dbReference>
<comment type="caution">
    <text evidence="3">The sequence shown here is derived from an EMBL/GenBank/DDBJ whole genome shotgun (WGS) entry which is preliminary data.</text>
</comment>
<reference evidence="3" key="1">
    <citation type="journal article" date="2023" name="Nat. Commun.">
        <title>Diploid and tetraploid genomes of Acorus and the evolution of monocots.</title>
        <authorList>
            <person name="Ma L."/>
            <person name="Liu K.W."/>
            <person name="Li Z."/>
            <person name="Hsiao Y.Y."/>
            <person name="Qi Y."/>
            <person name="Fu T."/>
            <person name="Tang G.D."/>
            <person name="Zhang D."/>
            <person name="Sun W.H."/>
            <person name="Liu D.K."/>
            <person name="Li Y."/>
            <person name="Chen G.Z."/>
            <person name="Liu X.D."/>
            <person name="Liao X.Y."/>
            <person name="Jiang Y.T."/>
            <person name="Yu X."/>
            <person name="Hao Y."/>
            <person name="Huang J."/>
            <person name="Zhao X.W."/>
            <person name="Ke S."/>
            <person name="Chen Y.Y."/>
            <person name="Wu W.L."/>
            <person name="Hsu J.L."/>
            <person name="Lin Y.F."/>
            <person name="Huang M.D."/>
            <person name="Li C.Y."/>
            <person name="Huang L."/>
            <person name="Wang Z.W."/>
            <person name="Zhao X."/>
            <person name="Zhong W.Y."/>
            <person name="Peng D.H."/>
            <person name="Ahmad S."/>
            <person name="Lan S."/>
            <person name="Zhang J.S."/>
            <person name="Tsai W.C."/>
            <person name="Van de Peer Y."/>
            <person name="Liu Z.J."/>
        </authorList>
    </citation>
    <scope>NUCLEOTIDE SEQUENCE</scope>
    <source>
        <strain evidence="3">CP</strain>
    </source>
</reference>
<keyword evidence="1" id="KW-0175">Coiled coil</keyword>
<keyword evidence="2" id="KW-0472">Membrane</keyword>
<evidence type="ECO:0000313" key="3">
    <source>
        <dbReference type="EMBL" id="KAK1303359.1"/>
    </source>
</evidence>
<accession>A0AAV9DQW2</accession>
<organism evidence="3 4">
    <name type="scientific">Acorus calamus</name>
    <name type="common">Sweet flag</name>
    <dbReference type="NCBI Taxonomy" id="4465"/>
    <lineage>
        <taxon>Eukaryota</taxon>
        <taxon>Viridiplantae</taxon>
        <taxon>Streptophyta</taxon>
        <taxon>Embryophyta</taxon>
        <taxon>Tracheophyta</taxon>
        <taxon>Spermatophyta</taxon>
        <taxon>Magnoliopsida</taxon>
        <taxon>Liliopsida</taxon>
        <taxon>Acoraceae</taxon>
        <taxon>Acorus</taxon>
    </lineage>
</organism>
<evidence type="ECO:0000256" key="2">
    <source>
        <dbReference type="SAM" id="Phobius"/>
    </source>
</evidence>
<proteinExistence type="predicted"/>